<sequence length="251" mass="28008">MSFLRCTQEGGLFGNLLSPTNADDECVGSVLTYNGHELKGGLENPSYDSFHKGQFGSQHSRKPHVTHPAPQLSGPRPRGEMRCRQPVSLEVQRVELHSENSKDSSAVFSREDWILLVSSTDTQRFLSVQTFCCMGSSSWLLIVPENKTEHEGSEFAVDEVISKYFVGFYLPLPKESVPTVYKYVEENLIAVAPSQLQKLLLMLVLIFSVVLDKCEGDTHVHSQKASSLYPHAISSELPHHFSVHPRGLEIP</sequence>
<dbReference type="AlphaFoldDB" id="A0A6B0S2E3"/>
<comment type="caution">
    <text evidence="2">The sequence shown here is derived from an EMBL/GenBank/DDBJ whole genome shotgun (WGS) entry which is preliminary data.</text>
</comment>
<name>A0A6B0S2E3_9CETA</name>
<dbReference type="EMBL" id="VBQZ03000127">
    <property type="protein sequence ID" value="MXQ95117.1"/>
    <property type="molecule type" value="Genomic_DNA"/>
</dbReference>
<keyword evidence="3" id="KW-1185">Reference proteome</keyword>
<gene>
    <name evidence="2" type="ORF">E5288_WYG018540</name>
</gene>
<evidence type="ECO:0000313" key="3">
    <source>
        <dbReference type="Proteomes" id="UP000322234"/>
    </source>
</evidence>
<reference evidence="2" key="1">
    <citation type="submission" date="2019-10" db="EMBL/GenBank/DDBJ databases">
        <title>The sequence and de novo assembly of the wild yak genome.</title>
        <authorList>
            <person name="Liu Y."/>
        </authorList>
    </citation>
    <scope>NUCLEOTIDE SEQUENCE [LARGE SCALE GENOMIC DNA]</scope>
    <source>
        <strain evidence="2">WY2019</strain>
    </source>
</reference>
<accession>A0A6B0S2E3</accession>
<organism evidence="2 3">
    <name type="scientific">Bos mutus</name>
    <name type="common">wild yak</name>
    <dbReference type="NCBI Taxonomy" id="72004"/>
    <lineage>
        <taxon>Eukaryota</taxon>
        <taxon>Metazoa</taxon>
        <taxon>Chordata</taxon>
        <taxon>Craniata</taxon>
        <taxon>Vertebrata</taxon>
        <taxon>Euteleostomi</taxon>
        <taxon>Mammalia</taxon>
        <taxon>Eutheria</taxon>
        <taxon>Laurasiatheria</taxon>
        <taxon>Artiodactyla</taxon>
        <taxon>Ruminantia</taxon>
        <taxon>Pecora</taxon>
        <taxon>Bovidae</taxon>
        <taxon>Bovinae</taxon>
        <taxon>Bos</taxon>
    </lineage>
</organism>
<evidence type="ECO:0000313" key="2">
    <source>
        <dbReference type="EMBL" id="MXQ95117.1"/>
    </source>
</evidence>
<proteinExistence type="predicted"/>
<feature type="region of interest" description="Disordered" evidence="1">
    <location>
        <begin position="49"/>
        <end position="81"/>
    </location>
</feature>
<dbReference type="Proteomes" id="UP000322234">
    <property type="component" value="Unassembled WGS sequence"/>
</dbReference>
<protein>
    <submittedName>
        <fullName evidence="2">Uncharacterized protein</fullName>
    </submittedName>
</protein>
<evidence type="ECO:0000256" key="1">
    <source>
        <dbReference type="SAM" id="MobiDB-lite"/>
    </source>
</evidence>